<name>A0A5E5ADC4_9BURK</name>
<feature type="active site" description="O-(5'-phospho-DNA)-serine intermediate" evidence="4 5">
    <location>
        <position position="20"/>
    </location>
</feature>
<dbReference type="PANTHER" id="PTHR30461">
    <property type="entry name" value="DNA-INVERTASE FROM LAMBDOID PROPHAGE"/>
    <property type="match status" value="1"/>
</dbReference>
<accession>A0A5E5ADC4</accession>
<dbReference type="GO" id="GO:0000150">
    <property type="term" value="F:DNA strand exchange activity"/>
    <property type="evidence" value="ECO:0007669"/>
    <property type="project" value="InterPro"/>
</dbReference>
<protein>
    <submittedName>
        <fullName evidence="8">Serine recombinase</fullName>
    </submittedName>
</protein>
<keyword evidence="2" id="KW-0238">DNA-binding</keyword>
<organism evidence="8 9">
    <name type="scientific">Pandoraea anapnoica</name>
    <dbReference type="NCBI Taxonomy" id="2508301"/>
    <lineage>
        <taxon>Bacteria</taxon>
        <taxon>Pseudomonadati</taxon>
        <taxon>Pseudomonadota</taxon>
        <taxon>Betaproteobacteria</taxon>
        <taxon>Burkholderiales</taxon>
        <taxon>Burkholderiaceae</taxon>
        <taxon>Pandoraea</taxon>
    </lineage>
</organism>
<evidence type="ECO:0000256" key="1">
    <source>
        <dbReference type="ARBA" id="ARBA00022908"/>
    </source>
</evidence>
<feature type="domain" description="Resolvase/invertase-type recombinase catalytic" evidence="6">
    <location>
        <begin position="12"/>
        <end position="160"/>
    </location>
</feature>
<proteinExistence type="predicted"/>
<dbReference type="InterPro" id="IPR038109">
    <property type="entry name" value="DNA_bind_recomb_sf"/>
</dbReference>
<dbReference type="SUPFAM" id="SSF53041">
    <property type="entry name" value="Resolvase-like"/>
    <property type="match status" value="1"/>
</dbReference>
<feature type="domain" description="Recombinase" evidence="7">
    <location>
        <begin position="168"/>
        <end position="310"/>
    </location>
</feature>
<dbReference type="PROSITE" id="PS00397">
    <property type="entry name" value="RECOMBINASES_1"/>
    <property type="match status" value="1"/>
</dbReference>
<dbReference type="OrthoDB" id="5479610at2"/>
<dbReference type="InterPro" id="IPR050639">
    <property type="entry name" value="SSR_resolvase"/>
</dbReference>
<evidence type="ECO:0000313" key="8">
    <source>
        <dbReference type="EMBL" id="VVE71651.1"/>
    </source>
</evidence>
<dbReference type="SMART" id="SM00857">
    <property type="entry name" value="Resolvase"/>
    <property type="match status" value="1"/>
</dbReference>
<evidence type="ECO:0000256" key="4">
    <source>
        <dbReference type="PIRSR" id="PIRSR606118-50"/>
    </source>
</evidence>
<gene>
    <name evidence="8" type="ORF">PAN31117_04126</name>
</gene>
<dbReference type="InterPro" id="IPR006118">
    <property type="entry name" value="Recombinase_CS"/>
</dbReference>
<evidence type="ECO:0000313" key="9">
    <source>
        <dbReference type="Proteomes" id="UP000383122"/>
    </source>
</evidence>
<evidence type="ECO:0000256" key="3">
    <source>
        <dbReference type="ARBA" id="ARBA00023172"/>
    </source>
</evidence>
<dbReference type="PANTHER" id="PTHR30461:SF23">
    <property type="entry name" value="DNA RECOMBINASE-RELATED"/>
    <property type="match status" value="1"/>
</dbReference>
<dbReference type="EMBL" id="CABPSP010000013">
    <property type="protein sequence ID" value="VVE71651.1"/>
    <property type="molecule type" value="Genomic_DNA"/>
</dbReference>
<dbReference type="InterPro" id="IPR025827">
    <property type="entry name" value="Zn_ribbon_recom_dom"/>
</dbReference>
<dbReference type="Pfam" id="PF13408">
    <property type="entry name" value="Zn_ribbon_recom"/>
    <property type="match status" value="1"/>
</dbReference>
<evidence type="ECO:0000256" key="2">
    <source>
        <dbReference type="ARBA" id="ARBA00023125"/>
    </source>
</evidence>
<dbReference type="InterPro" id="IPR006119">
    <property type="entry name" value="Resolv_N"/>
</dbReference>
<evidence type="ECO:0000259" key="7">
    <source>
        <dbReference type="PROSITE" id="PS51737"/>
    </source>
</evidence>
<dbReference type="GO" id="GO:0015074">
    <property type="term" value="P:DNA integration"/>
    <property type="evidence" value="ECO:0007669"/>
    <property type="project" value="UniProtKB-KW"/>
</dbReference>
<sequence>MQNRKASNATSPVVLYARVSTERQAIKDLSIPDQLKRMRAYCEAREFIVSDEYIDEGRTATDDNRPAFQEMIHNVMNSKEKIHAIVVHSFSRAFRNVTDLALYLRSLSQVGTRLISVTQDVDDSPIGRFVTLFYGLVDEMNSAENSKHVKRALRENALRGFFNGSRPPYGYKTAETKVIGRTGYRKILVLDEDETAIVREIFDLYEGVRGPAAMGMKKIAECLNAKCLCRGQLWRVQKIQKVLSDPVYTGVFEFGARWKLHNRDTTPRDSDGIALDQDDDSVVSVPVPVIIEKERFQRVEGTRAARAPRNTPPLHVTPRTLLTGLCHCGYCQSSMQIVTGKSGHYRYLKCSRRHMISGSICSSPNVPYDRFEKMILRTVVEHVLTECRLKTILDDCCTHADRLANDQGTEHRQIADAKAKVERKLTNLYRLIEDEKVRIDGSLGGRIQSWQDELKGLTVKLNSLKVPVALPANIANNIDVRTFRAAAIALLESPGSEDARAFMHLVVGEIRVYADEVSVSGPNLGVLEAALAHTRAAIPTVPSFMSNWRREGDSNPR</sequence>
<dbReference type="CDD" id="cd00338">
    <property type="entry name" value="Ser_Recombinase"/>
    <property type="match status" value="1"/>
</dbReference>
<dbReference type="RefSeq" id="WP_150739809.1">
    <property type="nucleotide sequence ID" value="NZ_CABPSP010000013.1"/>
</dbReference>
<dbReference type="Pfam" id="PF00239">
    <property type="entry name" value="Resolvase"/>
    <property type="match status" value="1"/>
</dbReference>
<keyword evidence="1" id="KW-0229">DNA integration</keyword>
<keyword evidence="9" id="KW-1185">Reference proteome</keyword>
<dbReference type="PROSITE" id="PS51737">
    <property type="entry name" value="RECOMBINASE_DNA_BIND"/>
    <property type="match status" value="1"/>
</dbReference>
<evidence type="ECO:0000256" key="5">
    <source>
        <dbReference type="PROSITE-ProRule" id="PRU10137"/>
    </source>
</evidence>
<dbReference type="AlphaFoldDB" id="A0A5E5ADC4"/>
<dbReference type="InterPro" id="IPR011109">
    <property type="entry name" value="DNA_bind_recombinase_dom"/>
</dbReference>
<reference evidence="8 9" key="1">
    <citation type="submission" date="2019-08" db="EMBL/GenBank/DDBJ databases">
        <authorList>
            <person name="Peeters C."/>
        </authorList>
    </citation>
    <scope>NUCLEOTIDE SEQUENCE [LARGE SCALE GENOMIC DNA]</scope>
    <source>
        <strain evidence="8 9">LMG 31117</strain>
    </source>
</reference>
<dbReference type="InterPro" id="IPR036162">
    <property type="entry name" value="Resolvase-like_N_sf"/>
</dbReference>
<evidence type="ECO:0000259" key="6">
    <source>
        <dbReference type="PROSITE" id="PS51736"/>
    </source>
</evidence>
<dbReference type="Gene3D" id="3.90.1750.20">
    <property type="entry name" value="Putative Large Serine Recombinase, Chain B, Domain 2"/>
    <property type="match status" value="1"/>
</dbReference>
<dbReference type="Gene3D" id="3.40.50.1390">
    <property type="entry name" value="Resolvase, N-terminal catalytic domain"/>
    <property type="match status" value="1"/>
</dbReference>
<dbReference type="Proteomes" id="UP000383122">
    <property type="component" value="Unassembled WGS sequence"/>
</dbReference>
<keyword evidence="3" id="KW-0233">DNA recombination</keyword>
<dbReference type="GO" id="GO:0003677">
    <property type="term" value="F:DNA binding"/>
    <property type="evidence" value="ECO:0007669"/>
    <property type="project" value="UniProtKB-KW"/>
</dbReference>
<dbReference type="Pfam" id="PF07508">
    <property type="entry name" value="Recombinase"/>
    <property type="match status" value="1"/>
</dbReference>
<dbReference type="PROSITE" id="PS51736">
    <property type="entry name" value="RECOMBINASES_3"/>
    <property type="match status" value="1"/>
</dbReference>